<name>A0A1F7YC82_9BACT</name>
<gene>
    <name evidence="1" type="ORF">A2627_03580</name>
</gene>
<comment type="caution">
    <text evidence="1">The sequence shown here is derived from an EMBL/GenBank/DDBJ whole genome shotgun (WGS) entry which is preliminary data.</text>
</comment>
<proteinExistence type="predicted"/>
<evidence type="ECO:0000313" key="2">
    <source>
        <dbReference type="Proteomes" id="UP000178851"/>
    </source>
</evidence>
<organism evidence="1 2">
    <name type="scientific">Candidatus Woesebacteria bacterium RIFCSPHIGHO2_01_FULL_39_28</name>
    <dbReference type="NCBI Taxonomy" id="1802496"/>
    <lineage>
        <taxon>Bacteria</taxon>
        <taxon>Candidatus Woeseibacteriota</taxon>
    </lineage>
</organism>
<accession>A0A1F7YC82</accession>
<dbReference type="Proteomes" id="UP000178851">
    <property type="component" value="Unassembled WGS sequence"/>
</dbReference>
<dbReference type="AlphaFoldDB" id="A0A1F7YC82"/>
<sequence length="198" mass="23309">MRKIEMIWRELLFRSIEKREFRFRQKDLAQKFGFSTSTIFQALEVPRKMGSVRVTGRFFEVNDPEKILYHWASQRRLYSELQLDLKIDLPVFEIEGLAPPSSVFSAYSAARFILGEPPADYSKVYIYHKDPEEIKRRFSEGKTTKEGNLYVLKPDPFLKTYGQVATIAQTFVDLWNLSDWYAKDFSKAIKEKIDELLS</sequence>
<reference evidence="1 2" key="1">
    <citation type="journal article" date="2016" name="Nat. Commun.">
        <title>Thousands of microbial genomes shed light on interconnected biogeochemical processes in an aquifer system.</title>
        <authorList>
            <person name="Anantharaman K."/>
            <person name="Brown C.T."/>
            <person name="Hug L.A."/>
            <person name="Sharon I."/>
            <person name="Castelle C.J."/>
            <person name="Probst A.J."/>
            <person name="Thomas B.C."/>
            <person name="Singh A."/>
            <person name="Wilkins M.J."/>
            <person name="Karaoz U."/>
            <person name="Brodie E.L."/>
            <person name="Williams K.H."/>
            <person name="Hubbard S.S."/>
            <person name="Banfield J.F."/>
        </authorList>
    </citation>
    <scope>NUCLEOTIDE SEQUENCE [LARGE SCALE GENOMIC DNA]</scope>
</reference>
<protein>
    <submittedName>
        <fullName evidence="1">Uncharacterized protein</fullName>
    </submittedName>
</protein>
<evidence type="ECO:0000313" key="1">
    <source>
        <dbReference type="EMBL" id="OGM24125.1"/>
    </source>
</evidence>
<dbReference type="EMBL" id="MGGI01000034">
    <property type="protein sequence ID" value="OGM24125.1"/>
    <property type="molecule type" value="Genomic_DNA"/>
</dbReference>